<keyword evidence="2" id="KW-1185">Reference proteome</keyword>
<evidence type="ECO:0000313" key="1">
    <source>
        <dbReference type="EMBL" id="MBP2190681.1"/>
    </source>
</evidence>
<dbReference type="Proteomes" id="UP001519325">
    <property type="component" value="Unassembled WGS sequence"/>
</dbReference>
<reference evidence="1 2" key="1">
    <citation type="submission" date="2021-03" db="EMBL/GenBank/DDBJ databases">
        <title>Sequencing the genomes of 1000 actinobacteria strains.</title>
        <authorList>
            <person name="Klenk H.-P."/>
        </authorList>
    </citation>
    <scope>NUCLEOTIDE SEQUENCE [LARGE SCALE GENOMIC DNA]</scope>
    <source>
        <strain evidence="1 2">DSM 45516</strain>
    </source>
</reference>
<dbReference type="RefSeq" id="WP_209891150.1">
    <property type="nucleotide sequence ID" value="NZ_JAGGMR010000001.1"/>
</dbReference>
<evidence type="ECO:0000313" key="2">
    <source>
        <dbReference type="Proteomes" id="UP001519325"/>
    </source>
</evidence>
<sequence>MTYEHRPGCMEPTLAHVQSHLHDCLIDPGPLNATTAATAAKWHDRCSTVCRVRPRLDAFNAALPPDSERVPDE</sequence>
<gene>
    <name evidence="1" type="ORF">BJ987_003582</name>
</gene>
<accession>A0ABS4QG51</accession>
<protein>
    <submittedName>
        <fullName evidence="1">Uncharacterized protein</fullName>
    </submittedName>
</protein>
<name>A0ABS4QG51_9NOCA</name>
<organism evidence="1 2">
    <name type="scientific">Nocardia goodfellowii</name>
    <dbReference type="NCBI Taxonomy" id="882446"/>
    <lineage>
        <taxon>Bacteria</taxon>
        <taxon>Bacillati</taxon>
        <taxon>Actinomycetota</taxon>
        <taxon>Actinomycetes</taxon>
        <taxon>Mycobacteriales</taxon>
        <taxon>Nocardiaceae</taxon>
        <taxon>Nocardia</taxon>
    </lineage>
</organism>
<comment type="caution">
    <text evidence="1">The sequence shown here is derived from an EMBL/GenBank/DDBJ whole genome shotgun (WGS) entry which is preliminary data.</text>
</comment>
<dbReference type="EMBL" id="JAGGMR010000001">
    <property type="protein sequence ID" value="MBP2190681.1"/>
    <property type="molecule type" value="Genomic_DNA"/>
</dbReference>
<proteinExistence type="predicted"/>